<proteinExistence type="inferred from homology"/>
<dbReference type="Proteomes" id="UP000714380">
    <property type="component" value="Unassembled WGS sequence"/>
</dbReference>
<comment type="similarity">
    <text evidence="2 11">Belongs to the class-IV pyridoxal-phosphate-dependent aminotransferase family.</text>
</comment>
<keyword evidence="5" id="KW-0289">Folate biosynthesis</keyword>
<evidence type="ECO:0000256" key="7">
    <source>
        <dbReference type="ARBA" id="ARBA00035633"/>
    </source>
</evidence>
<dbReference type="InterPro" id="IPR050571">
    <property type="entry name" value="Class-IV_PLP-Dep_Aminotrnsfr"/>
</dbReference>
<dbReference type="Pfam" id="PF01063">
    <property type="entry name" value="Aminotran_4"/>
    <property type="match status" value="1"/>
</dbReference>
<dbReference type="EMBL" id="JAEDAH010000008">
    <property type="protein sequence ID" value="MCA6062331.1"/>
    <property type="molecule type" value="Genomic_DNA"/>
</dbReference>
<accession>A0ABS7ZKT3</accession>
<evidence type="ECO:0000313" key="13">
    <source>
        <dbReference type="EMBL" id="MCA6062331.1"/>
    </source>
</evidence>
<evidence type="ECO:0000313" key="14">
    <source>
        <dbReference type="Proteomes" id="UP000714380"/>
    </source>
</evidence>
<dbReference type="SUPFAM" id="SSF56752">
    <property type="entry name" value="D-aminoacid aminotransferase-like PLP-dependent enzymes"/>
    <property type="match status" value="1"/>
</dbReference>
<dbReference type="PROSITE" id="PS00770">
    <property type="entry name" value="AA_TRANSFER_CLASS_4"/>
    <property type="match status" value="1"/>
</dbReference>
<dbReference type="PANTHER" id="PTHR42743:SF2">
    <property type="entry name" value="AMINODEOXYCHORISMATE LYASE"/>
    <property type="match status" value="1"/>
</dbReference>
<evidence type="ECO:0000256" key="3">
    <source>
        <dbReference type="ARBA" id="ARBA00011738"/>
    </source>
</evidence>
<organism evidence="13 14">
    <name type="scientific">Thalassolituus marinus</name>
    <dbReference type="NCBI Taxonomy" id="671053"/>
    <lineage>
        <taxon>Bacteria</taxon>
        <taxon>Pseudomonadati</taxon>
        <taxon>Pseudomonadota</taxon>
        <taxon>Gammaproteobacteria</taxon>
        <taxon>Oceanospirillales</taxon>
        <taxon>Oceanospirillaceae</taxon>
        <taxon>Thalassolituus</taxon>
    </lineage>
</organism>
<comment type="cofactor">
    <cofactor evidence="1 12">
        <name>pyridoxal 5'-phosphate</name>
        <dbReference type="ChEBI" id="CHEBI:597326"/>
    </cofactor>
</comment>
<dbReference type="InterPro" id="IPR036038">
    <property type="entry name" value="Aminotransferase-like"/>
</dbReference>
<dbReference type="InterPro" id="IPR043132">
    <property type="entry name" value="BCAT-like_C"/>
</dbReference>
<evidence type="ECO:0000256" key="8">
    <source>
        <dbReference type="ARBA" id="ARBA00035676"/>
    </source>
</evidence>
<dbReference type="Gene3D" id="3.20.10.10">
    <property type="entry name" value="D-amino Acid Aminotransferase, subunit A, domain 2"/>
    <property type="match status" value="1"/>
</dbReference>
<name>A0ABS7ZKT3_9GAMM</name>
<dbReference type="InterPro" id="IPR001544">
    <property type="entry name" value="Aminotrans_IV"/>
</dbReference>
<protein>
    <recommendedName>
        <fullName evidence="8 10">Aminodeoxychorismate lyase</fullName>
        <ecNumber evidence="8 10">4.1.3.38</ecNumber>
    </recommendedName>
</protein>
<evidence type="ECO:0000256" key="12">
    <source>
        <dbReference type="RuleBase" id="RU004516"/>
    </source>
</evidence>
<evidence type="ECO:0000256" key="1">
    <source>
        <dbReference type="ARBA" id="ARBA00001933"/>
    </source>
</evidence>
<evidence type="ECO:0000256" key="4">
    <source>
        <dbReference type="ARBA" id="ARBA00022898"/>
    </source>
</evidence>
<evidence type="ECO:0000256" key="5">
    <source>
        <dbReference type="ARBA" id="ARBA00022909"/>
    </source>
</evidence>
<comment type="catalytic activity">
    <reaction evidence="9">
        <text>4-amino-4-deoxychorismate = 4-aminobenzoate + pyruvate + H(+)</text>
        <dbReference type="Rhea" id="RHEA:16201"/>
        <dbReference type="ChEBI" id="CHEBI:15361"/>
        <dbReference type="ChEBI" id="CHEBI:15378"/>
        <dbReference type="ChEBI" id="CHEBI:17836"/>
        <dbReference type="ChEBI" id="CHEBI:58406"/>
        <dbReference type="EC" id="4.1.3.38"/>
    </reaction>
</comment>
<dbReference type="Gene3D" id="3.30.470.10">
    <property type="match status" value="1"/>
</dbReference>
<dbReference type="InterPro" id="IPR043131">
    <property type="entry name" value="BCAT-like_N"/>
</dbReference>
<keyword evidence="14" id="KW-1185">Reference proteome</keyword>
<reference evidence="13 14" key="1">
    <citation type="submission" date="2020-12" db="EMBL/GenBank/DDBJ databases">
        <title>Novel Thalassolituus-related marine hydrocarbonoclastic bacteria mediated algae-derived hydrocarbons mineralization in twilight zone of the northern South China Sea.</title>
        <authorList>
            <person name="Dong C."/>
        </authorList>
    </citation>
    <scope>NUCLEOTIDE SEQUENCE [LARGE SCALE GENOMIC DNA]</scope>
    <source>
        <strain evidence="13 14">IMCC1826</strain>
    </source>
</reference>
<dbReference type="GO" id="GO:0008696">
    <property type="term" value="F:4-amino-4-deoxychorismate lyase activity"/>
    <property type="evidence" value="ECO:0007669"/>
    <property type="project" value="UniProtKB-EC"/>
</dbReference>
<dbReference type="EC" id="4.1.3.38" evidence="8 10"/>
<dbReference type="PANTHER" id="PTHR42743">
    <property type="entry name" value="AMINO-ACID AMINOTRANSFERASE"/>
    <property type="match status" value="1"/>
</dbReference>
<comment type="caution">
    <text evidence="13">The sequence shown here is derived from an EMBL/GenBank/DDBJ whole genome shotgun (WGS) entry which is preliminary data.</text>
</comment>
<sequence>MTNTYLWNPAARRWQTGNSVKSDDRGLSYGDGLFETLRLKPDGTCPLWHWHRQRLVQGLVALDFPINALALIDEAIEQAPRQGTAAKLVITRGTGPRGYLPPAEPQLTVIWQLFTAPDWAHNRCPEGFDCQFSDIRLSQQPLLAGIKHLNRLEQVLCRQRMPDGHQEAIMLDQDDWVIEGCMSNIFLMEGQKIITPDLSRCGVNGVIRRWLINQTSVTEASVSAERLLKSDAVLMTNSLNGVIHVRSVGSRRYDHNPEIRELQRSLQELFV</sequence>
<gene>
    <name evidence="13" type="primary">pabC</name>
    <name evidence="13" type="ORF">I9W95_01805</name>
</gene>
<keyword evidence="6 13" id="KW-0456">Lyase</keyword>
<comment type="pathway">
    <text evidence="7">Cofactor biosynthesis; tetrahydrofolate biosynthesis; 4-aminobenzoate from chorismate: step 2/2.</text>
</comment>
<dbReference type="InterPro" id="IPR017824">
    <property type="entry name" value="Aminodeoxychorismate_lyase_IV"/>
</dbReference>
<evidence type="ECO:0000256" key="2">
    <source>
        <dbReference type="ARBA" id="ARBA00009320"/>
    </source>
</evidence>
<comment type="subunit">
    <text evidence="3">Homodimer.</text>
</comment>
<dbReference type="InterPro" id="IPR018300">
    <property type="entry name" value="Aminotrans_IV_CS"/>
</dbReference>
<keyword evidence="4 12" id="KW-0663">Pyridoxal phosphate</keyword>
<dbReference type="NCBIfam" id="TIGR03461">
    <property type="entry name" value="pabC_Proteo"/>
    <property type="match status" value="1"/>
</dbReference>
<evidence type="ECO:0000256" key="10">
    <source>
        <dbReference type="NCBIfam" id="TIGR03461"/>
    </source>
</evidence>
<evidence type="ECO:0000256" key="11">
    <source>
        <dbReference type="RuleBase" id="RU004106"/>
    </source>
</evidence>
<evidence type="ECO:0000256" key="6">
    <source>
        <dbReference type="ARBA" id="ARBA00023239"/>
    </source>
</evidence>
<evidence type="ECO:0000256" key="9">
    <source>
        <dbReference type="ARBA" id="ARBA00049529"/>
    </source>
</evidence>